<feature type="signal peptide" evidence="1">
    <location>
        <begin position="1"/>
        <end position="31"/>
    </location>
</feature>
<dbReference type="EMBL" id="WQMS01000004">
    <property type="protein sequence ID" value="MVO76975.1"/>
    <property type="molecule type" value="Genomic_DNA"/>
</dbReference>
<dbReference type="Gene3D" id="2.160.20.120">
    <property type="match status" value="1"/>
</dbReference>
<dbReference type="InterPro" id="IPR021255">
    <property type="entry name" value="DUF2807"/>
</dbReference>
<comment type="caution">
    <text evidence="3">The sequence shown here is derived from an EMBL/GenBank/DDBJ whole genome shotgun (WGS) entry which is preliminary data.</text>
</comment>
<evidence type="ECO:0000256" key="1">
    <source>
        <dbReference type="SAM" id="SignalP"/>
    </source>
</evidence>
<organism evidence="3 4">
    <name type="scientific">Sphingomonas horti</name>
    <dbReference type="NCBI Taxonomy" id="2682842"/>
    <lineage>
        <taxon>Bacteria</taxon>
        <taxon>Pseudomonadati</taxon>
        <taxon>Pseudomonadota</taxon>
        <taxon>Alphaproteobacteria</taxon>
        <taxon>Sphingomonadales</taxon>
        <taxon>Sphingomonadaceae</taxon>
        <taxon>Sphingomonas</taxon>
    </lineage>
</organism>
<evidence type="ECO:0000313" key="4">
    <source>
        <dbReference type="Proteomes" id="UP000441389"/>
    </source>
</evidence>
<feature type="domain" description="Putative auto-transporter adhesin head GIN" evidence="2">
    <location>
        <begin position="40"/>
        <end position="221"/>
    </location>
</feature>
<feature type="chain" id="PRO_5026268737" evidence="1">
    <location>
        <begin position="32"/>
        <end position="237"/>
    </location>
</feature>
<dbReference type="Proteomes" id="UP000441389">
    <property type="component" value="Unassembled WGS sequence"/>
</dbReference>
<name>A0A6I4IXY9_9SPHN</name>
<dbReference type="Pfam" id="PF10988">
    <property type="entry name" value="DUF2807"/>
    <property type="match status" value="1"/>
</dbReference>
<proteinExistence type="predicted"/>
<sequence>MPRQQDGIGGRTVRLIAGVALAALTAAPAAAAEQTYPVGRFSEISASSPAEVQVRTGAPASARAVGDAAALSRLDVHVEGDKLVIRTRRGMRWPGRARATVYVTVPALRAASVAGSGDVRVDRVAGPDFAGSVAGSGNLAVAELRTRTATLASAGSGNINAAGVVDQLQASAAGSGNIDARRVRARSARVSAVGSGNVEAQASQQAEVVSVGSGNAIVSGTTNCRVRARGSGEARCG</sequence>
<keyword evidence="4" id="KW-1185">Reference proteome</keyword>
<protein>
    <submittedName>
        <fullName evidence="3">DUF2807 domain-containing protein</fullName>
    </submittedName>
</protein>
<gene>
    <name evidence="3" type="ORF">GON01_03355</name>
</gene>
<accession>A0A6I4IXY9</accession>
<reference evidence="3 4" key="1">
    <citation type="submission" date="2019-12" db="EMBL/GenBank/DDBJ databases">
        <authorList>
            <person name="Huq M.A."/>
        </authorList>
    </citation>
    <scope>NUCLEOTIDE SEQUENCE [LARGE SCALE GENOMIC DNA]</scope>
    <source>
        <strain evidence="3 4">MAH-20</strain>
    </source>
</reference>
<keyword evidence="1" id="KW-0732">Signal</keyword>
<evidence type="ECO:0000313" key="3">
    <source>
        <dbReference type="EMBL" id="MVO76975.1"/>
    </source>
</evidence>
<evidence type="ECO:0000259" key="2">
    <source>
        <dbReference type="Pfam" id="PF10988"/>
    </source>
</evidence>
<dbReference type="AlphaFoldDB" id="A0A6I4IXY9"/>